<evidence type="ECO:0000256" key="4">
    <source>
        <dbReference type="ARBA" id="ARBA00023136"/>
    </source>
</evidence>
<evidence type="ECO:0000313" key="8">
    <source>
        <dbReference type="EMBL" id="MFF3223091.1"/>
    </source>
</evidence>
<comment type="subcellular location">
    <subcellularLocation>
        <location evidence="1">Membrane</location>
        <topology evidence="1">Multi-pass membrane protein</topology>
    </subcellularLocation>
</comment>
<comment type="caution">
    <text evidence="8">The sequence shown here is derived from an EMBL/GenBank/DDBJ whole genome shotgun (WGS) entry which is preliminary data.</text>
</comment>
<keyword evidence="2 6" id="KW-0812">Transmembrane</keyword>
<evidence type="ECO:0000256" key="6">
    <source>
        <dbReference type="SAM" id="Phobius"/>
    </source>
</evidence>
<dbReference type="Pfam" id="PF06271">
    <property type="entry name" value="RDD"/>
    <property type="match status" value="1"/>
</dbReference>
<evidence type="ECO:0000259" key="7">
    <source>
        <dbReference type="Pfam" id="PF06271"/>
    </source>
</evidence>
<organism evidence="8 9">
    <name type="scientific">Nocardia suismassiliense</name>
    <dbReference type="NCBI Taxonomy" id="2077092"/>
    <lineage>
        <taxon>Bacteria</taxon>
        <taxon>Bacillati</taxon>
        <taxon>Actinomycetota</taxon>
        <taxon>Actinomycetes</taxon>
        <taxon>Mycobacteriales</taxon>
        <taxon>Nocardiaceae</taxon>
        <taxon>Nocardia</taxon>
    </lineage>
</organism>
<keyword evidence="3 6" id="KW-1133">Transmembrane helix</keyword>
<evidence type="ECO:0000256" key="3">
    <source>
        <dbReference type="ARBA" id="ARBA00022989"/>
    </source>
</evidence>
<evidence type="ECO:0000256" key="1">
    <source>
        <dbReference type="ARBA" id="ARBA00004141"/>
    </source>
</evidence>
<feature type="transmembrane region" description="Helical" evidence="6">
    <location>
        <begin position="29"/>
        <end position="48"/>
    </location>
</feature>
<evidence type="ECO:0000313" key="9">
    <source>
        <dbReference type="Proteomes" id="UP001601948"/>
    </source>
</evidence>
<dbReference type="Proteomes" id="UP001601948">
    <property type="component" value="Unassembled WGS sequence"/>
</dbReference>
<protein>
    <submittedName>
        <fullName evidence="8">RDD family protein</fullName>
    </submittedName>
</protein>
<name>A0ABW6QPE2_9NOCA</name>
<feature type="domain" description="RDD" evidence="7">
    <location>
        <begin position="31"/>
        <end position="125"/>
    </location>
</feature>
<sequence length="188" mass="20671">MSAPYTDSPARADQRPHGWPPAQASDNRLALAAMTDGFLALLIGIALAQRVFHATDGVAAFLATFIPCVLAASFVNHVFGTLLFRGSVAKLLFGMRVLRWKDGRRPRFWQTLGRWLFGFVVIVFSVRPGRRERGAGLRSAHRTQTRREGCGAAMMAGLDNHGCGGRRTHELNLHSSPGCGFRGQRRTK</sequence>
<proteinExistence type="predicted"/>
<keyword evidence="9" id="KW-1185">Reference proteome</keyword>
<gene>
    <name evidence="8" type="ORF">ACFYV7_09865</name>
</gene>
<feature type="region of interest" description="Disordered" evidence="5">
    <location>
        <begin position="1"/>
        <end position="22"/>
    </location>
</feature>
<evidence type="ECO:0000256" key="2">
    <source>
        <dbReference type="ARBA" id="ARBA00022692"/>
    </source>
</evidence>
<dbReference type="InterPro" id="IPR010432">
    <property type="entry name" value="RDD"/>
</dbReference>
<evidence type="ECO:0000256" key="5">
    <source>
        <dbReference type="SAM" id="MobiDB-lite"/>
    </source>
</evidence>
<feature type="transmembrane region" description="Helical" evidence="6">
    <location>
        <begin position="60"/>
        <end position="88"/>
    </location>
</feature>
<dbReference type="RefSeq" id="WP_387715822.1">
    <property type="nucleotide sequence ID" value="NZ_JBIAPI010000001.1"/>
</dbReference>
<feature type="transmembrane region" description="Helical" evidence="6">
    <location>
        <begin position="108"/>
        <end position="126"/>
    </location>
</feature>
<accession>A0ABW6QPE2</accession>
<dbReference type="EMBL" id="JBIAPI010000001">
    <property type="protein sequence ID" value="MFF3223091.1"/>
    <property type="molecule type" value="Genomic_DNA"/>
</dbReference>
<keyword evidence="4 6" id="KW-0472">Membrane</keyword>
<reference evidence="8 9" key="1">
    <citation type="submission" date="2024-10" db="EMBL/GenBank/DDBJ databases">
        <title>The Natural Products Discovery Center: Release of the First 8490 Sequenced Strains for Exploring Actinobacteria Biosynthetic Diversity.</title>
        <authorList>
            <person name="Kalkreuter E."/>
            <person name="Kautsar S.A."/>
            <person name="Yang D."/>
            <person name="Bader C.D."/>
            <person name="Teijaro C.N."/>
            <person name="Fluegel L."/>
            <person name="Davis C.M."/>
            <person name="Simpson J.R."/>
            <person name="Lauterbach L."/>
            <person name="Steele A.D."/>
            <person name="Gui C."/>
            <person name="Meng S."/>
            <person name="Li G."/>
            <person name="Viehrig K."/>
            <person name="Ye F."/>
            <person name="Su P."/>
            <person name="Kiefer A.F."/>
            <person name="Nichols A."/>
            <person name="Cepeda A.J."/>
            <person name="Yan W."/>
            <person name="Fan B."/>
            <person name="Jiang Y."/>
            <person name="Adhikari A."/>
            <person name="Zheng C.-J."/>
            <person name="Schuster L."/>
            <person name="Cowan T.M."/>
            <person name="Smanski M.J."/>
            <person name="Chevrette M.G."/>
            <person name="De Carvalho L.P.S."/>
            <person name="Shen B."/>
        </authorList>
    </citation>
    <scope>NUCLEOTIDE SEQUENCE [LARGE SCALE GENOMIC DNA]</scope>
    <source>
        <strain evidence="8 9">NPDC003040</strain>
    </source>
</reference>